<protein>
    <submittedName>
        <fullName evidence="6">CarD family transcriptional regulator</fullName>
    </submittedName>
</protein>
<keyword evidence="4" id="KW-0804">Transcription</keyword>
<dbReference type="InterPro" id="IPR036390">
    <property type="entry name" value="WH_DNA-bd_sf"/>
</dbReference>
<dbReference type="InterPro" id="IPR014710">
    <property type="entry name" value="RmlC-like_jellyroll"/>
</dbReference>
<dbReference type="SUPFAM" id="SSF51206">
    <property type="entry name" value="cAMP-binding domain-like"/>
    <property type="match status" value="1"/>
</dbReference>
<name>A0A380GT65_9STAP</name>
<accession>A0A380GT65</accession>
<evidence type="ECO:0000256" key="1">
    <source>
        <dbReference type="ARBA" id="ARBA00023015"/>
    </source>
</evidence>
<organism evidence="6 7">
    <name type="scientific">Staphylococcus microti</name>
    <dbReference type="NCBI Taxonomy" id="569857"/>
    <lineage>
        <taxon>Bacteria</taxon>
        <taxon>Bacillati</taxon>
        <taxon>Bacillota</taxon>
        <taxon>Bacilli</taxon>
        <taxon>Bacillales</taxon>
        <taxon>Staphylococcaceae</taxon>
        <taxon>Staphylococcus</taxon>
    </lineage>
</organism>
<dbReference type="InterPro" id="IPR018490">
    <property type="entry name" value="cNMP-bd_dom_sf"/>
</dbReference>
<dbReference type="OrthoDB" id="9810708at2"/>
<dbReference type="InterPro" id="IPR012318">
    <property type="entry name" value="HTH_CRP"/>
</dbReference>
<evidence type="ECO:0000259" key="5">
    <source>
        <dbReference type="PROSITE" id="PS51063"/>
    </source>
</evidence>
<dbReference type="Proteomes" id="UP000254100">
    <property type="component" value="Unassembled WGS sequence"/>
</dbReference>
<dbReference type="PRINTS" id="PR00034">
    <property type="entry name" value="HTHCRP"/>
</dbReference>
<dbReference type="SMART" id="SM00419">
    <property type="entry name" value="HTH_CRP"/>
    <property type="match status" value="1"/>
</dbReference>
<dbReference type="EMBL" id="UHDT01000001">
    <property type="protein sequence ID" value="SUM56943.1"/>
    <property type="molecule type" value="Genomic_DNA"/>
</dbReference>
<keyword evidence="3" id="KW-0010">Activator</keyword>
<evidence type="ECO:0000313" key="7">
    <source>
        <dbReference type="Proteomes" id="UP000254100"/>
    </source>
</evidence>
<dbReference type="Pfam" id="PF13545">
    <property type="entry name" value="HTH_Crp_2"/>
    <property type="match status" value="1"/>
</dbReference>
<sequence>MNKSVIIKDFIKQNGTKNKLGKGDYLEDDFENYLYLLEKGILYIYQDNIDGTTLIYKIISPNNLFFCDNNKYFRGKSEVVFYKIPIDTIRKNSSLFTQYTKLLTLENKKKDMFIRDMLTKDKVCRLLSIFVRLCNTFREIKDDVIIIKIKITQEELAHFCGTTRENVARIMKQLKEKNILDTSSHYLKILDLEKIKNIIPCEGCNGFICKTF</sequence>
<feature type="domain" description="HTH crp-type" evidence="5">
    <location>
        <begin position="120"/>
        <end position="193"/>
    </location>
</feature>
<dbReference type="GO" id="GO:0006355">
    <property type="term" value="P:regulation of DNA-templated transcription"/>
    <property type="evidence" value="ECO:0007669"/>
    <property type="project" value="InterPro"/>
</dbReference>
<dbReference type="RefSeq" id="WP_052502884.1">
    <property type="nucleotide sequence ID" value="NZ_JXWY01000039.1"/>
</dbReference>
<gene>
    <name evidence="6" type="primary">ntcA</name>
    <name evidence="6" type="ORF">NCTC13832_00606</name>
</gene>
<proteinExistence type="predicted"/>
<evidence type="ECO:0000256" key="3">
    <source>
        <dbReference type="ARBA" id="ARBA00023159"/>
    </source>
</evidence>
<keyword evidence="1" id="KW-0805">Transcription regulation</keyword>
<evidence type="ECO:0000256" key="4">
    <source>
        <dbReference type="ARBA" id="ARBA00023163"/>
    </source>
</evidence>
<evidence type="ECO:0000256" key="2">
    <source>
        <dbReference type="ARBA" id="ARBA00023125"/>
    </source>
</evidence>
<dbReference type="GO" id="GO:0003677">
    <property type="term" value="F:DNA binding"/>
    <property type="evidence" value="ECO:0007669"/>
    <property type="project" value="UniProtKB-KW"/>
</dbReference>
<reference evidence="6 7" key="1">
    <citation type="submission" date="2018-06" db="EMBL/GenBank/DDBJ databases">
        <authorList>
            <consortium name="Pathogen Informatics"/>
            <person name="Doyle S."/>
        </authorList>
    </citation>
    <scope>NUCLEOTIDE SEQUENCE [LARGE SCALE GENOMIC DNA]</scope>
    <source>
        <strain evidence="6 7">NCTC13832</strain>
    </source>
</reference>
<dbReference type="SUPFAM" id="SSF46785">
    <property type="entry name" value="Winged helix' DNA-binding domain"/>
    <property type="match status" value="1"/>
</dbReference>
<keyword evidence="2" id="KW-0238">DNA-binding</keyword>
<evidence type="ECO:0000313" key="6">
    <source>
        <dbReference type="EMBL" id="SUM56943.1"/>
    </source>
</evidence>
<dbReference type="PROSITE" id="PS51063">
    <property type="entry name" value="HTH_CRP_2"/>
    <property type="match status" value="1"/>
</dbReference>
<dbReference type="Gene3D" id="2.60.120.10">
    <property type="entry name" value="Jelly Rolls"/>
    <property type="match status" value="1"/>
</dbReference>
<dbReference type="AlphaFoldDB" id="A0A380GT65"/>